<gene>
    <name evidence="1" type="ORF">NBO_837g0001</name>
</gene>
<accession>R0KMB0</accession>
<dbReference type="VEuPathDB" id="MicrosporidiaDB:NBO_837g0001"/>
<dbReference type="Proteomes" id="UP000016927">
    <property type="component" value="Unassembled WGS sequence"/>
</dbReference>
<dbReference type="HOGENOM" id="CLU_1540497_0_0_1"/>
<feature type="non-terminal residue" evidence="1">
    <location>
        <position position="174"/>
    </location>
</feature>
<name>R0KMB0_NOSB1</name>
<sequence length="174" mass="20136">MCDDHFKTNQALSSGDFKRDQAFETMIDDSLRSTNRSYPNDLSPVETTFINSTESLNTNDLDFSVFSDIEPSINTLHPEIFALTENIIDQDLDECIFQKQQSSQISDIEHNNPISQSINIENDEETRSAIDSCSENDEAVIIFEFSNALWQRQQHRRLILNLQTTILEKFMEKY</sequence>
<dbReference type="AlphaFoldDB" id="R0KMB0"/>
<protein>
    <submittedName>
        <fullName evidence="1">Uncharacterized protein</fullName>
    </submittedName>
</protein>
<evidence type="ECO:0000313" key="2">
    <source>
        <dbReference type="Proteomes" id="UP000016927"/>
    </source>
</evidence>
<proteinExistence type="predicted"/>
<dbReference type="EMBL" id="KB909744">
    <property type="protein sequence ID" value="EOB11786.1"/>
    <property type="molecule type" value="Genomic_DNA"/>
</dbReference>
<reference evidence="1 2" key="1">
    <citation type="journal article" date="2013" name="BMC Genomics">
        <title>Comparative genomics of parasitic silkworm microsporidia reveal an association between genome expansion and host adaptation.</title>
        <authorList>
            <person name="Pan G."/>
            <person name="Xu J."/>
            <person name="Li T."/>
            <person name="Xia Q."/>
            <person name="Liu S.L."/>
            <person name="Zhang G."/>
            <person name="Li S."/>
            <person name="Li C."/>
            <person name="Liu H."/>
            <person name="Yang L."/>
            <person name="Liu T."/>
            <person name="Zhang X."/>
            <person name="Wu Z."/>
            <person name="Fan W."/>
            <person name="Dang X."/>
            <person name="Xiang H."/>
            <person name="Tao M."/>
            <person name="Li Y."/>
            <person name="Hu J."/>
            <person name="Li Z."/>
            <person name="Lin L."/>
            <person name="Luo J."/>
            <person name="Geng L."/>
            <person name="Wang L."/>
            <person name="Long M."/>
            <person name="Wan Y."/>
            <person name="He N."/>
            <person name="Zhang Z."/>
            <person name="Lu C."/>
            <person name="Keeling P.J."/>
            <person name="Wang J."/>
            <person name="Xiang Z."/>
            <person name="Zhou Z."/>
        </authorList>
    </citation>
    <scope>NUCLEOTIDE SEQUENCE [LARGE SCALE GENOMIC DNA]</scope>
    <source>
        <strain evidence="2">CQ1 / CVCC 102059</strain>
    </source>
</reference>
<evidence type="ECO:0000313" key="1">
    <source>
        <dbReference type="EMBL" id="EOB11786.1"/>
    </source>
</evidence>
<keyword evidence="2" id="KW-1185">Reference proteome</keyword>
<organism evidence="1 2">
    <name type="scientific">Nosema bombycis (strain CQ1 / CVCC 102059)</name>
    <name type="common">Microsporidian parasite</name>
    <name type="synonym">Pebrine of silkworm</name>
    <dbReference type="NCBI Taxonomy" id="578461"/>
    <lineage>
        <taxon>Eukaryota</taxon>
        <taxon>Fungi</taxon>
        <taxon>Fungi incertae sedis</taxon>
        <taxon>Microsporidia</taxon>
        <taxon>Nosematidae</taxon>
        <taxon>Nosema</taxon>
    </lineage>
</organism>